<evidence type="ECO:0000313" key="1">
    <source>
        <dbReference type="EMBL" id="GAH70328.1"/>
    </source>
</evidence>
<dbReference type="AlphaFoldDB" id="X1JKQ4"/>
<reference evidence="1" key="1">
    <citation type="journal article" date="2014" name="Front. Microbiol.">
        <title>High frequency of phylogenetically diverse reductive dehalogenase-homologous genes in deep subseafloor sedimentary metagenomes.</title>
        <authorList>
            <person name="Kawai M."/>
            <person name="Futagami T."/>
            <person name="Toyoda A."/>
            <person name="Takaki Y."/>
            <person name="Nishi S."/>
            <person name="Hori S."/>
            <person name="Arai W."/>
            <person name="Tsubouchi T."/>
            <person name="Morono Y."/>
            <person name="Uchiyama I."/>
            <person name="Ito T."/>
            <person name="Fujiyama A."/>
            <person name="Inagaki F."/>
            <person name="Takami H."/>
        </authorList>
    </citation>
    <scope>NUCLEOTIDE SEQUENCE</scope>
    <source>
        <strain evidence="1">Expedition CK06-06</strain>
    </source>
</reference>
<proteinExistence type="predicted"/>
<gene>
    <name evidence="1" type="ORF">S03H2_47256</name>
</gene>
<comment type="caution">
    <text evidence="1">The sequence shown here is derived from an EMBL/GenBank/DDBJ whole genome shotgun (WGS) entry which is preliminary data.</text>
</comment>
<organism evidence="1">
    <name type="scientific">marine sediment metagenome</name>
    <dbReference type="NCBI Taxonomy" id="412755"/>
    <lineage>
        <taxon>unclassified sequences</taxon>
        <taxon>metagenomes</taxon>
        <taxon>ecological metagenomes</taxon>
    </lineage>
</organism>
<protein>
    <submittedName>
        <fullName evidence="1">Uncharacterized protein</fullName>
    </submittedName>
</protein>
<sequence length="45" mass="5258">MKSVKIPTNKEYLNNIITELKEINNRVRSIIDSYVYSIVDKKSSL</sequence>
<accession>X1JKQ4</accession>
<name>X1JKQ4_9ZZZZ</name>
<dbReference type="EMBL" id="BARU01029735">
    <property type="protein sequence ID" value="GAH70328.1"/>
    <property type="molecule type" value="Genomic_DNA"/>
</dbReference>
<feature type="non-terminal residue" evidence="1">
    <location>
        <position position="45"/>
    </location>
</feature>